<dbReference type="CDD" id="cd00761">
    <property type="entry name" value="Glyco_tranf_GTA_type"/>
    <property type="match status" value="1"/>
</dbReference>
<name>A0A1X1ZX18_9MYCO</name>
<dbReference type="OrthoDB" id="4614415at2"/>
<dbReference type="AlphaFoldDB" id="A0A1X1ZX18"/>
<evidence type="ECO:0000313" key="1">
    <source>
        <dbReference type="EMBL" id="ORW28874.1"/>
    </source>
</evidence>
<evidence type="ECO:0000313" key="2">
    <source>
        <dbReference type="Proteomes" id="UP000193529"/>
    </source>
</evidence>
<keyword evidence="2" id="KW-1185">Reference proteome</keyword>
<dbReference type="EMBL" id="LQPJ01000054">
    <property type="protein sequence ID" value="ORW28874.1"/>
    <property type="molecule type" value="Genomic_DNA"/>
</dbReference>
<comment type="caution">
    <text evidence="1">The sequence shown here is derived from an EMBL/GenBank/DDBJ whole genome shotgun (WGS) entry which is preliminary data.</text>
</comment>
<dbReference type="RefSeq" id="WP_085076833.1">
    <property type="nucleotide sequence ID" value="NZ_JACKRZ010000164.1"/>
</dbReference>
<sequence>MIAFITTLRHPHNSADYGRVESLLQDTLTSLTRQTCDDYIVIIVGNRRPAFPLPKRTKFVEVNFPPPSIHKGPRTGPAAVIWDKGTKNAIGLMTARDFAPEYVMAVDADDFVHRELAAFVHARPGHAGWAVDQGWMYSRARNAYRPLKKFYNICGTSFIIPFEAYDVPRDLTVNATQKEIAEAFGERLEHVLEHGWAYDWWKNHGRILEPLPFPGAVYHVDHGENHCDNAVYGPALPYRSHLYRDFGIRPSKGWALTLWKSVGPAALKPDRRTWPTQPKSYLEGYVPPDSSMVVSP</sequence>
<proteinExistence type="predicted"/>
<dbReference type="STRING" id="153971.AWC19_26545"/>
<reference evidence="1 2" key="1">
    <citation type="submission" date="2016-01" db="EMBL/GenBank/DDBJ databases">
        <title>The new phylogeny of the genus Mycobacterium.</title>
        <authorList>
            <person name="Tarcisio F."/>
            <person name="Conor M."/>
            <person name="Antonella G."/>
            <person name="Elisabetta G."/>
            <person name="Giulia F.S."/>
            <person name="Sara T."/>
            <person name="Anna F."/>
            <person name="Clotilde B."/>
            <person name="Roberto B."/>
            <person name="Veronica D.S."/>
            <person name="Fabio R."/>
            <person name="Monica P."/>
            <person name="Olivier J."/>
            <person name="Enrico T."/>
            <person name="Nicola S."/>
        </authorList>
    </citation>
    <scope>NUCLEOTIDE SEQUENCE [LARGE SCALE GENOMIC DNA]</scope>
    <source>
        <strain evidence="1 2">DSM 44572</strain>
    </source>
</reference>
<protein>
    <recommendedName>
        <fullName evidence="3">Glycosyltransferase 2-like domain-containing protein</fullName>
    </recommendedName>
</protein>
<organism evidence="1 2">
    <name type="scientific">Mycobacterium palustre</name>
    <dbReference type="NCBI Taxonomy" id="153971"/>
    <lineage>
        <taxon>Bacteria</taxon>
        <taxon>Bacillati</taxon>
        <taxon>Actinomycetota</taxon>
        <taxon>Actinomycetes</taxon>
        <taxon>Mycobacteriales</taxon>
        <taxon>Mycobacteriaceae</taxon>
        <taxon>Mycobacterium</taxon>
        <taxon>Mycobacterium simiae complex</taxon>
    </lineage>
</organism>
<dbReference type="InterPro" id="IPR029044">
    <property type="entry name" value="Nucleotide-diphossugar_trans"/>
</dbReference>
<gene>
    <name evidence="1" type="ORF">AWC19_26545</name>
</gene>
<evidence type="ECO:0008006" key="3">
    <source>
        <dbReference type="Google" id="ProtNLM"/>
    </source>
</evidence>
<dbReference type="SUPFAM" id="SSF53448">
    <property type="entry name" value="Nucleotide-diphospho-sugar transferases"/>
    <property type="match status" value="1"/>
</dbReference>
<dbReference type="Proteomes" id="UP000193529">
    <property type="component" value="Unassembled WGS sequence"/>
</dbReference>
<accession>A0A1X1ZX18</accession>